<comment type="caution">
    <text evidence="1">The sequence shown here is derived from an EMBL/GenBank/DDBJ whole genome shotgun (WGS) entry which is preliminary data.</text>
</comment>
<evidence type="ECO:0000313" key="1">
    <source>
        <dbReference type="EMBL" id="MBG0560278.1"/>
    </source>
</evidence>
<dbReference type="GO" id="GO:0019684">
    <property type="term" value="P:photosynthesis, light reaction"/>
    <property type="evidence" value="ECO:0007669"/>
    <property type="project" value="InterPro"/>
</dbReference>
<proteinExistence type="predicted"/>
<dbReference type="GO" id="GO:0030077">
    <property type="term" value="C:plasma membrane light-harvesting complex"/>
    <property type="evidence" value="ECO:0007669"/>
    <property type="project" value="InterPro"/>
</dbReference>
<dbReference type="Gene3D" id="3.90.50.10">
    <property type="entry name" value="Photosynthetic Reaction Center, subunit H, domain 2"/>
    <property type="match status" value="1"/>
</dbReference>
<dbReference type="InterPro" id="IPR011033">
    <property type="entry name" value="PRC_barrel-like_sf"/>
</dbReference>
<keyword evidence="2" id="KW-1185">Reference proteome</keyword>
<dbReference type="EMBL" id="JADQTO010000001">
    <property type="protein sequence ID" value="MBG0560278.1"/>
    <property type="molecule type" value="Genomic_DNA"/>
</dbReference>
<reference evidence="1" key="1">
    <citation type="submission" date="2020-11" db="EMBL/GenBank/DDBJ databases">
        <title>Isolation and identification of active actinomycetes.</title>
        <authorList>
            <person name="Sun X."/>
        </authorList>
    </citation>
    <scope>NUCLEOTIDE SEQUENCE</scope>
    <source>
        <strain evidence="1">NEAU-A11</strain>
    </source>
</reference>
<protein>
    <submittedName>
        <fullName evidence="1">PRC-barrel domain containing protein</fullName>
    </submittedName>
</protein>
<dbReference type="InterPro" id="IPR014747">
    <property type="entry name" value="Bac_photo_RC_H_C"/>
</dbReference>
<sequence length="138" mass="15404">MQPTPFTPWSWRDPSSLAGTYDPAAADSVEEGGRTGVDLVGYKVEATDGHIGSIDQASYDVGSAFLVVDTGPWIFGRKVLLPAGTVQTVDHTERKVYVDRTKEQIKSSPEYDKETFETPEYREKVGDYYTGSYRDYPH</sequence>
<gene>
    <name evidence="1" type="ORF">I4J89_02205</name>
</gene>
<evidence type="ECO:0000313" key="2">
    <source>
        <dbReference type="Proteomes" id="UP000598146"/>
    </source>
</evidence>
<dbReference type="AlphaFoldDB" id="A0A931FUI8"/>
<dbReference type="Proteomes" id="UP000598146">
    <property type="component" value="Unassembled WGS sequence"/>
</dbReference>
<accession>A0A931FUI8</accession>
<name>A0A931FUI8_9ACTN</name>
<dbReference type="RefSeq" id="WP_196412073.1">
    <property type="nucleotide sequence ID" value="NZ_JADQTO010000001.1"/>
</dbReference>
<organism evidence="1 2">
    <name type="scientific">Actinoplanes aureus</name>
    <dbReference type="NCBI Taxonomy" id="2792083"/>
    <lineage>
        <taxon>Bacteria</taxon>
        <taxon>Bacillati</taxon>
        <taxon>Actinomycetota</taxon>
        <taxon>Actinomycetes</taxon>
        <taxon>Micromonosporales</taxon>
        <taxon>Micromonosporaceae</taxon>
        <taxon>Actinoplanes</taxon>
    </lineage>
</organism>
<dbReference type="SUPFAM" id="SSF50346">
    <property type="entry name" value="PRC-barrel domain"/>
    <property type="match status" value="1"/>
</dbReference>